<name>A0A1Z1M7Y8_9FLOR</name>
<keyword evidence="1" id="KW-0150">Chloroplast</keyword>
<accession>A0A1Z1M7Y8</accession>
<dbReference type="SUPFAM" id="SSF56281">
    <property type="entry name" value="Metallo-hydrolase/oxidoreductase"/>
    <property type="match status" value="1"/>
</dbReference>
<dbReference type="InterPro" id="IPR036866">
    <property type="entry name" value="RibonucZ/Hydroxyglut_hydro"/>
</dbReference>
<dbReference type="EMBL" id="MF101421">
    <property type="protein sequence ID" value="ARW62003.1"/>
    <property type="molecule type" value="Genomic_DNA"/>
</dbReference>
<geneLocation type="chloroplast" evidence="1"/>
<dbReference type="GO" id="GO:0042781">
    <property type="term" value="F:3'-tRNA processing endoribonuclease activity"/>
    <property type="evidence" value="ECO:0007669"/>
    <property type="project" value="TreeGrafter"/>
</dbReference>
<proteinExistence type="predicted"/>
<organism evidence="1">
    <name type="scientific">Bostrychia simpliciuscula</name>
    <dbReference type="NCBI Taxonomy" id="324754"/>
    <lineage>
        <taxon>Eukaryota</taxon>
        <taxon>Rhodophyta</taxon>
        <taxon>Florideophyceae</taxon>
        <taxon>Rhodymeniophycidae</taxon>
        <taxon>Ceramiales</taxon>
        <taxon>Rhodomelaceae</taxon>
        <taxon>Bostrychia</taxon>
    </lineage>
</organism>
<dbReference type="RefSeq" id="YP_009393441.1">
    <property type="nucleotide sequence ID" value="NC_035268.1"/>
</dbReference>
<dbReference type="Gene3D" id="3.60.15.10">
    <property type="entry name" value="Ribonuclease Z/Hydroxyacylglutathione hydrolase-like"/>
    <property type="match status" value="1"/>
</dbReference>
<keyword evidence="1" id="KW-0934">Plastid</keyword>
<dbReference type="PANTHER" id="PTHR46018">
    <property type="entry name" value="ZINC PHOSPHODIESTERASE ELAC PROTEIN 1"/>
    <property type="match status" value="1"/>
</dbReference>
<evidence type="ECO:0000313" key="1">
    <source>
        <dbReference type="EMBL" id="ARW62003.1"/>
    </source>
</evidence>
<gene>
    <name evidence="1" type="primary">rnz</name>
</gene>
<protein>
    <submittedName>
        <fullName evidence="1">Ribonuclease Z</fullName>
    </submittedName>
</protein>
<reference evidence="1" key="1">
    <citation type="journal article" date="2017" name="J. Phycol.">
        <title>Analysis of chloroplast genomes and a supermatrix inform reclassification of the Rhodomelaceae (Rhodophyta).</title>
        <authorList>
            <person name="Diaz-Tapia P."/>
            <person name="Maggs C.A."/>
            <person name="West J.A."/>
            <person name="Verbruggen H."/>
        </authorList>
    </citation>
    <scope>NUCLEOTIDE SEQUENCE</scope>
    <source>
        <strain evidence="1">JW3897</strain>
    </source>
</reference>
<dbReference type="AlphaFoldDB" id="A0A1Z1M7Y8"/>
<dbReference type="PANTHER" id="PTHR46018:SF2">
    <property type="entry name" value="ZINC PHOSPHODIESTERASE ELAC PROTEIN 1"/>
    <property type="match status" value="1"/>
</dbReference>
<dbReference type="GeneID" id="33355135"/>
<sequence>MVLRYIDNCIFFIKRSNTSFVIRLLAFKDIWLFNCIEGCQSNVLSKNFKINNLSKIILTDLNINNISGLLGLLSSLNLIGRVKSLHIYGPRELKYYLDLGKKYSHTNFSYTLYLHVLTTGLIINYYSYRVYSFFFNKQYAFILNQSEQKGTFFLRKAKSNYLIPGPLYGKLKKGSIFLLPDGFILNGEELTSSNICGKELCFFISYYYNRNLFENSVLARIILLA</sequence>